<name>A0ABP9UWB7_9BACT</name>
<evidence type="ECO:0008006" key="4">
    <source>
        <dbReference type="Google" id="ProtNLM"/>
    </source>
</evidence>
<accession>A0ABP9UWB7</accession>
<evidence type="ECO:0000256" key="1">
    <source>
        <dbReference type="SAM" id="Phobius"/>
    </source>
</evidence>
<feature type="transmembrane region" description="Helical" evidence="1">
    <location>
        <begin position="63"/>
        <end position="82"/>
    </location>
</feature>
<keyword evidence="3" id="KW-1185">Reference proteome</keyword>
<comment type="caution">
    <text evidence="2">The sequence shown here is derived from an EMBL/GenBank/DDBJ whole genome shotgun (WGS) entry which is preliminary data.</text>
</comment>
<gene>
    <name evidence="2" type="ORF">Rhal01_00680</name>
</gene>
<dbReference type="EMBL" id="BAABRL010000002">
    <property type="protein sequence ID" value="GAA5494518.1"/>
    <property type="molecule type" value="Genomic_DNA"/>
</dbReference>
<dbReference type="RefSeq" id="WP_346187479.1">
    <property type="nucleotide sequence ID" value="NZ_BAABRL010000002.1"/>
</dbReference>
<proteinExistence type="predicted"/>
<sequence>MAETPFKFYCDECGQKISVREKQYGMKSNCPNCKVAITVPVPEGADSIALEETPVELTSARETFILCAVLMLGALVAGVYVVM</sequence>
<keyword evidence="1" id="KW-1133">Transmembrane helix</keyword>
<dbReference type="Gene3D" id="2.20.28.160">
    <property type="match status" value="1"/>
</dbReference>
<protein>
    <recommendedName>
        <fullName evidence="4">Zinc ribbon domain-containing protein</fullName>
    </recommendedName>
</protein>
<reference evidence="2 3" key="1">
    <citation type="submission" date="2024-02" db="EMBL/GenBank/DDBJ databases">
        <title>Rubritalea halochordaticola NBRC 107102.</title>
        <authorList>
            <person name="Ichikawa N."/>
            <person name="Katano-Makiyama Y."/>
            <person name="Hidaka K."/>
        </authorList>
    </citation>
    <scope>NUCLEOTIDE SEQUENCE [LARGE SCALE GENOMIC DNA]</scope>
    <source>
        <strain evidence="2 3">NBRC 107102</strain>
    </source>
</reference>
<evidence type="ECO:0000313" key="3">
    <source>
        <dbReference type="Proteomes" id="UP001424741"/>
    </source>
</evidence>
<keyword evidence="1" id="KW-0812">Transmembrane</keyword>
<organism evidence="2 3">
    <name type="scientific">Rubritalea halochordaticola</name>
    <dbReference type="NCBI Taxonomy" id="714537"/>
    <lineage>
        <taxon>Bacteria</taxon>
        <taxon>Pseudomonadati</taxon>
        <taxon>Verrucomicrobiota</taxon>
        <taxon>Verrucomicrobiia</taxon>
        <taxon>Verrucomicrobiales</taxon>
        <taxon>Rubritaleaceae</taxon>
        <taxon>Rubritalea</taxon>
    </lineage>
</organism>
<dbReference type="Proteomes" id="UP001424741">
    <property type="component" value="Unassembled WGS sequence"/>
</dbReference>
<evidence type="ECO:0000313" key="2">
    <source>
        <dbReference type="EMBL" id="GAA5494518.1"/>
    </source>
</evidence>
<keyword evidence="1" id="KW-0472">Membrane</keyword>